<dbReference type="AlphaFoldDB" id="A0AAD6XWI6"/>
<reference evidence="2" key="1">
    <citation type="submission" date="2023-03" db="EMBL/GenBank/DDBJ databases">
        <title>Massive genome expansion in bonnet fungi (Mycena s.s.) driven by repeated elements and novel gene families across ecological guilds.</title>
        <authorList>
            <consortium name="Lawrence Berkeley National Laboratory"/>
            <person name="Harder C.B."/>
            <person name="Miyauchi S."/>
            <person name="Viragh M."/>
            <person name="Kuo A."/>
            <person name="Thoen E."/>
            <person name="Andreopoulos B."/>
            <person name="Lu D."/>
            <person name="Skrede I."/>
            <person name="Drula E."/>
            <person name="Henrissat B."/>
            <person name="Morin E."/>
            <person name="Kohler A."/>
            <person name="Barry K."/>
            <person name="LaButti K."/>
            <person name="Morin E."/>
            <person name="Salamov A."/>
            <person name="Lipzen A."/>
            <person name="Mereny Z."/>
            <person name="Hegedus B."/>
            <person name="Baldrian P."/>
            <person name="Stursova M."/>
            <person name="Weitz H."/>
            <person name="Taylor A."/>
            <person name="Grigoriev I.V."/>
            <person name="Nagy L.G."/>
            <person name="Martin F."/>
            <person name="Kauserud H."/>
        </authorList>
    </citation>
    <scope>NUCLEOTIDE SEQUENCE</scope>
    <source>
        <strain evidence="2">CBHHK173m</strain>
    </source>
</reference>
<protein>
    <submittedName>
        <fullName evidence="2">Uncharacterized protein</fullName>
    </submittedName>
</protein>
<evidence type="ECO:0000256" key="1">
    <source>
        <dbReference type="SAM" id="MobiDB-lite"/>
    </source>
</evidence>
<dbReference type="Proteomes" id="UP001222325">
    <property type="component" value="Unassembled WGS sequence"/>
</dbReference>
<feature type="region of interest" description="Disordered" evidence="1">
    <location>
        <begin position="165"/>
        <end position="187"/>
    </location>
</feature>
<keyword evidence="3" id="KW-1185">Reference proteome</keyword>
<accession>A0AAD6XWI6</accession>
<proteinExistence type="predicted"/>
<sequence>MSSPTAGRLQPPPTHYARGLPPVPWSLPPAFLLVLLCSFLSADPLRAPLLKVPPSAGPRPRGSSALLAGHPRARGGNILAEIPVVVLVNPAARAYISVVRASGKEAMTGSSQLPCAHLFSDALHELARVLQPAPRASHDVCSPCVVSLHSVSLLALRSFSSNDPLRTPSLEVPPRARRPHGLDTPASSAQLSGRVVFPRGTLVVLSRPIGRRGRQVPRRRRSLCAAQASVFDTPSWPISRLPRRPPRFVLMALKYRAPSAGRNAEPFGAEAHPPLPRLKLCRSAPPANPARYGMGGDAEPSVPGLKLREAESRDAESMSALAPRLCQSASSAAFASALRGWASGRGFGTQSRRSSSATQLWGWTVLRTSCLSGERGRSRTWNDLAMQHVPMQWEEEEARISRARYVASPPPRAPSAVARRASAMGACMLAAMSAAGPELKRGRGRFSPFSAVRVHHTSCGGQRGWGRM</sequence>
<evidence type="ECO:0000313" key="2">
    <source>
        <dbReference type="EMBL" id="KAJ7100967.1"/>
    </source>
</evidence>
<gene>
    <name evidence="2" type="ORF">B0H15DRAFT_944259</name>
</gene>
<evidence type="ECO:0000313" key="3">
    <source>
        <dbReference type="Proteomes" id="UP001222325"/>
    </source>
</evidence>
<dbReference type="EMBL" id="JARJCN010000005">
    <property type="protein sequence ID" value="KAJ7100967.1"/>
    <property type="molecule type" value="Genomic_DNA"/>
</dbReference>
<comment type="caution">
    <text evidence="2">The sequence shown here is derived from an EMBL/GenBank/DDBJ whole genome shotgun (WGS) entry which is preliminary data.</text>
</comment>
<name>A0AAD6XWI6_9AGAR</name>
<organism evidence="2 3">
    <name type="scientific">Mycena belliarum</name>
    <dbReference type="NCBI Taxonomy" id="1033014"/>
    <lineage>
        <taxon>Eukaryota</taxon>
        <taxon>Fungi</taxon>
        <taxon>Dikarya</taxon>
        <taxon>Basidiomycota</taxon>
        <taxon>Agaricomycotina</taxon>
        <taxon>Agaricomycetes</taxon>
        <taxon>Agaricomycetidae</taxon>
        <taxon>Agaricales</taxon>
        <taxon>Marasmiineae</taxon>
        <taxon>Mycenaceae</taxon>
        <taxon>Mycena</taxon>
    </lineage>
</organism>